<accession>A0A0W8ICZ4</accession>
<comment type="caution">
    <text evidence="1">The sequence shown here is derived from an EMBL/GenBank/DDBJ whole genome shotgun (WGS) entry which is preliminary data.</text>
</comment>
<name>A0A0W8ICZ4_9MICC</name>
<reference evidence="2" key="1">
    <citation type="submission" date="2015-12" db="EMBL/GenBank/DDBJ databases">
        <authorList>
            <person name="Nair G.R."/>
            <person name="Kaur G."/>
            <person name="Mayilraj S."/>
        </authorList>
    </citation>
    <scope>NUCLEOTIDE SEQUENCE [LARGE SCALE GENOMIC DNA]</scope>
    <source>
        <strain evidence="2">CD08_7</strain>
    </source>
</reference>
<organism evidence="1 2">
    <name type="scientific">Nesterenkonia jeotgali</name>
    <dbReference type="NCBI Taxonomy" id="317018"/>
    <lineage>
        <taxon>Bacteria</taxon>
        <taxon>Bacillati</taxon>
        <taxon>Actinomycetota</taxon>
        <taxon>Actinomycetes</taxon>
        <taxon>Micrococcales</taxon>
        <taxon>Micrococcaceae</taxon>
        <taxon>Nesterenkonia</taxon>
    </lineage>
</organism>
<evidence type="ECO:0000313" key="1">
    <source>
        <dbReference type="EMBL" id="KUG57799.1"/>
    </source>
</evidence>
<evidence type="ECO:0000313" key="2">
    <source>
        <dbReference type="Proteomes" id="UP000054023"/>
    </source>
</evidence>
<protein>
    <submittedName>
        <fullName evidence="1">Uncharacterized protein</fullName>
    </submittedName>
</protein>
<dbReference type="AlphaFoldDB" id="A0A0W8ICZ4"/>
<sequence>MTAWMKINYGAREDVFGADDLTIAALERVIRRRLTESRGFFITAPNEDQDSPSVWMTLVVSPHAHVSFSYTDPSDYLKLSMTAEDAQLMLDEHGGFALDENDFLTEPG</sequence>
<dbReference type="Proteomes" id="UP000054023">
    <property type="component" value="Unassembled WGS sequence"/>
</dbReference>
<keyword evidence="2" id="KW-1185">Reference proteome</keyword>
<proteinExistence type="predicted"/>
<dbReference type="EMBL" id="LQBM01000004">
    <property type="protein sequence ID" value="KUG57799.1"/>
    <property type="molecule type" value="Genomic_DNA"/>
</dbReference>
<gene>
    <name evidence="1" type="ORF">AVL63_04550</name>
</gene>